<sequence length="322" mass="37568">MKEIYGRNFVCTKSGKLKKDSVGWSRNTFENCDIKSGFFRKKFWNHYMFMHEDFICVFAIINLDYAGQVFIDFYDLKNNTEEHRSINVAISQGITIHSKVGSYAHFQNNEIYINVIRVHDSLNTIVKWDNITIEGTIMLDKESMNVLVPWDDKHYHYTSKQLPLKCTGKINVSKEVFDLDESIAFIDYGRGIWERKKAWNWITCGFVYDNMNIGLNLGAGWTDNTGLNENFIKINEKVFKLNSDVIFKEINPKTWSIKSVDTDEVDLIFTLDKITHKNNNVIIIKSTLKQHVGRLNGTIITEGKIIKLENVLSYFEDHYAKW</sequence>
<organism evidence="1 2">
    <name type="scientific">Romboutsia weinsteinii</name>
    <dbReference type="NCBI Taxonomy" id="2020949"/>
    <lineage>
        <taxon>Bacteria</taxon>
        <taxon>Bacillati</taxon>
        <taxon>Bacillota</taxon>
        <taxon>Clostridia</taxon>
        <taxon>Peptostreptococcales</taxon>
        <taxon>Peptostreptococcaceae</taxon>
        <taxon>Romboutsia</taxon>
    </lineage>
</organism>
<dbReference type="OrthoDB" id="9762066at2"/>
<dbReference type="PANTHER" id="PTHR35868">
    <property type="entry name" value="DUF2804 DOMAIN-CONTAINING PROTEIN-RELATED"/>
    <property type="match status" value="1"/>
</dbReference>
<evidence type="ECO:0000313" key="2">
    <source>
        <dbReference type="Proteomes" id="UP000215694"/>
    </source>
</evidence>
<evidence type="ECO:0000313" key="1">
    <source>
        <dbReference type="EMBL" id="RDY25886.1"/>
    </source>
</evidence>
<comment type="caution">
    <text evidence="1">The sequence shown here is derived from an EMBL/GenBank/DDBJ whole genome shotgun (WGS) entry which is preliminary data.</text>
</comment>
<accession>A0A371IZP0</accession>
<dbReference type="Pfam" id="PF10974">
    <property type="entry name" value="DUF2804"/>
    <property type="match status" value="1"/>
</dbReference>
<dbReference type="EMBL" id="NOJY02000043">
    <property type="protein sequence ID" value="RDY25886.1"/>
    <property type="molecule type" value="Genomic_DNA"/>
</dbReference>
<dbReference type="RefSeq" id="WP_094369458.1">
    <property type="nucleotide sequence ID" value="NZ_NOJY02000043.1"/>
</dbReference>
<keyword evidence="2" id="KW-1185">Reference proteome</keyword>
<dbReference type="AlphaFoldDB" id="A0A371IZP0"/>
<name>A0A371IZP0_9FIRM</name>
<dbReference type="InterPro" id="IPR021243">
    <property type="entry name" value="DUF2804"/>
</dbReference>
<dbReference type="Proteomes" id="UP000215694">
    <property type="component" value="Unassembled WGS sequence"/>
</dbReference>
<dbReference type="PANTHER" id="PTHR35868:SF3">
    <property type="entry name" value="DUF2804 DOMAIN-CONTAINING PROTEIN"/>
    <property type="match status" value="1"/>
</dbReference>
<gene>
    <name evidence="1" type="ORF">CHL78_015970</name>
</gene>
<reference evidence="1 2" key="1">
    <citation type="journal article" date="2017" name="Genome Announc.">
        <title>Draft Genome Sequence of Romboutsia weinsteinii sp. nov. Strain CCRI-19649(T) Isolated from Surface Water.</title>
        <authorList>
            <person name="Maheux A.F."/>
            <person name="Boudreau D.K."/>
            <person name="Berube E."/>
            <person name="Boissinot M."/>
            <person name="Cantin P."/>
            <person name="Raymond F."/>
            <person name="Corbeil J."/>
            <person name="Omar R.F."/>
            <person name="Bergeron M.G."/>
        </authorList>
    </citation>
    <scope>NUCLEOTIDE SEQUENCE [LARGE SCALE GENOMIC DNA]</scope>
    <source>
        <strain evidence="1 2">CCRI-19649</strain>
    </source>
</reference>
<proteinExistence type="predicted"/>
<protein>
    <submittedName>
        <fullName evidence="1">DUF2804 domain-containing protein</fullName>
    </submittedName>
</protein>